<name>A0A167KH35_PHYB8</name>
<accession>A0A167KH35</accession>
<evidence type="ECO:0008006" key="3">
    <source>
        <dbReference type="Google" id="ProtNLM"/>
    </source>
</evidence>
<reference evidence="2" key="1">
    <citation type="submission" date="2015-06" db="EMBL/GenBank/DDBJ databases">
        <title>Expansion of signal transduction pathways in fungi by whole-genome duplication.</title>
        <authorList>
            <consortium name="DOE Joint Genome Institute"/>
            <person name="Corrochano L.M."/>
            <person name="Kuo A."/>
            <person name="Marcet-Houben M."/>
            <person name="Polaino S."/>
            <person name="Salamov A."/>
            <person name="Villalobos J.M."/>
            <person name="Alvarez M.I."/>
            <person name="Avalos J."/>
            <person name="Benito E.P."/>
            <person name="Benoit I."/>
            <person name="Burger G."/>
            <person name="Camino L.P."/>
            <person name="Canovas D."/>
            <person name="Cerda-Olmedo E."/>
            <person name="Cheng J.-F."/>
            <person name="Dominguez A."/>
            <person name="Elias M."/>
            <person name="Eslava A.P."/>
            <person name="Glaser F."/>
            <person name="Grimwood J."/>
            <person name="Gutierrez G."/>
            <person name="Heitman J."/>
            <person name="Henrissat B."/>
            <person name="Iturriaga E.A."/>
            <person name="Lang B.F."/>
            <person name="Lavin J.L."/>
            <person name="Lee S."/>
            <person name="Li W."/>
            <person name="Lindquist E."/>
            <person name="Lopez-Garcia S."/>
            <person name="Luque E.M."/>
            <person name="Marcos A.T."/>
            <person name="Martin J."/>
            <person name="McCluskey K."/>
            <person name="Medina H.R."/>
            <person name="Miralles-Duran A."/>
            <person name="Miyazaki A."/>
            <person name="Munoz-Torres E."/>
            <person name="Oguiza J.A."/>
            <person name="Ohm R."/>
            <person name="Olmedo M."/>
            <person name="Orejas M."/>
            <person name="Ortiz-Castellanos L."/>
            <person name="Pisabarro A.G."/>
            <person name="Rodriguez-Romero J."/>
            <person name="Ruiz-Herrera J."/>
            <person name="Ruiz-Vazquez R."/>
            <person name="Sanz C."/>
            <person name="Schackwitz W."/>
            <person name="Schmutz J."/>
            <person name="Shahriari M."/>
            <person name="Shelest E."/>
            <person name="Silva-Franco F."/>
            <person name="Soanes D."/>
            <person name="Syed K."/>
            <person name="Tagua V.G."/>
            <person name="Talbot N.J."/>
            <person name="Thon M."/>
            <person name="De vries R.P."/>
            <person name="Wiebenga A."/>
            <person name="Yadav J.S."/>
            <person name="Braun E.L."/>
            <person name="Baker S."/>
            <person name="Garre V."/>
            <person name="Horwitz B."/>
            <person name="Torres-Martinez S."/>
            <person name="Idnurm A."/>
            <person name="Herrera-Estrella A."/>
            <person name="Gabaldon T."/>
            <person name="Grigoriev I.V."/>
        </authorList>
    </citation>
    <scope>NUCLEOTIDE SEQUENCE [LARGE SCALE GENOMIC DNA]</scope>
    <source>
        <strain evidence="2">NRRL 1555(-)</strain>
    </source>
</reference>
<dbReference type="STRING" id="763407.A0A167KH35"/>
<dbReference type="InParanoid" id="A0A167KH35"/>
<keyword evidence="2" id="KW-1185">Reference proteome</keyword>
<proteinExistence type="predicted"/>
<dbReference type="Proteomes" id="UP000077315">
    <property type="component" value="Unassembled WGS sequence"/>
</dbReference>
<organism evidence="1 2">
    <name type="scientific">Phycomyces blakesleeanus (strain ATCC 8743b / DSM 1359 / FGSC 10004 / NBRC 33097 / NRRL 1555)</name>
    <dbReference type="NCBI Taxonomy" id="763407"/>
    <lineage>
        <taxon>Eukaryota</taxon>
        <taxon>Fungi</taxon>
        <taxon>Fungi incertae sedis</taxon>
        <taxon>Mucoromycota</taxon>
        <taxon>Mucoromycotina</taxon>
        <taxon>Mucoromycetes</taxon>
        <taxon>Mucorales</taxon>
        <taxon>Phycomycetaceae</taxon>
        <taxon>Phycomyces</taxon>
    </lineage>
</organism>
<dbReference type="EMBL" id="KV440996">
    <property type="protein sequence ID" value="OAD68086.1"/>
    <property type="molecule type" value="Genomic_DNA"/>
</dbReference>
<evidence type="ECO:0000313" key="1">
    <source>
        <dbReference type="EMBL" id="OAD68086.1"/>
    </source>
</evidence>
<sequence length="273" mass="32043">MVTSLDAYLIFRYKEQLSWKQIYRVTLLTFLPFSSTVHFTRAPFTSDLPDWCTGQSLFDNYRYPTTWLGMVSLRYLRAKREEKIAKISKIHRTWELRGVNLEGHQYLILETHTKLRAPQMNNGNNTTVNDPSLQHMMDDTSAMYSSNQLVLAQNLDQRPTNTTKAYLAKQEEWRQWCLKKEFGDGELVNDQKLSFFMMDHVMNRGHIHYDKNVEIVLFLLTNLDFFSGNEPNFSKKGISTLNLIAPKIARIKLSQTMAHQKYPLIIFKSEQFI</sequence>
<dbReference type="GeneID" id="28997967"/>
<dbReference type="RefSeq" id="XP_018286126.1">
    <property type="nucleotide sequence ID" value="XM_018437061.1"/>
</dbReference>
<dbReference type="VEuPathDB" id="FungiDB:PHYBLDRAFT_173579"/>
<evidence type="ECO:0000313" key="2">
    <source>
        <dbReference type="Proteomes" id="UP000077315"/>
    </source>
</evidence>
<dbReference type="AlphaFoldDB" id="A0A167KH35"/>
<protein>
    <recommendedName>
        <fullName evidence="3">Ndc10 domain-containing protein</fullName>
    </recommendedName>
</protein>
<gene>
    <name evidence="1" type="ORF">PHYBLDRAFT_173579</name>
</gene>